<gene>
    <name evidence="10" type="ORF">LVY72_04745</name>
</gene>
<name>A0ABS9L3I9_9MICC</name>
<evidence type="ECO:0000256" key="2">
    <source>
        <dbReference type="ARBA" id="ARBA00022448"/>
    </source>
</evidence>
<feature type="transmembrane region" description="Helical" evidence="9">
    <location>
        <begin position="184"/>
        <end position="203"/>
    </location>
</feature>
<protein>
    <submittedName>
        <fullName evidence="10">Branched-chain amino acid ABC transporter permease</fullName>
    </submittedName>
</protein>
<keyword evidence="3" id="KW-1003">Cell membrane</keyword>
<comment type="similarity">
    <text evidence="8">Belongs to the binding-protein-dependent transport system permease family. LivHM subfamily.</text>
</comment>
<dbReference type="Proteomes" id="UP001165368">
    <property type="component" value="Unassembled WGS sequence"/>
</dbReference>
<proteinExistence type="inferred from homology"/>
<keyword evidence="7 9" id="KW-0472">Membrane</keyword>
<sequence>MMTTLWAGLTMGAIYAIVAIGYNITLTLTGVINFANAQFVMIGAFVAYWGLTQNDLPLPLVLLVAVILSALVGILTELIAIRPLRNRGGHTELVTTLGVSTVIAGLALVVFGPDPVPVNVVPTETFNVLGGQVRLNELLLILVAAVAALAVHWWMHRSKLGLAGLARAEDPEAASIRGINVKGLAILGLVLAGAFGGLIGPLVAQKTFAVATLGLVLALKGFVAMAVGGVGSILGSLVGGLIVGLVEALAARSIGNDFGEIAVVVVLLAVLLLRPTGVVGRGQVRLV</sequence>
<dbReference type="EMBL" id="JAKLTQ010000002">
    <property type="protein sequence ID" value="MCG2621220.1"/>
    <property type="molecule type" value="Genomic_DNA"/>
</dbReference>
<feature type="transmembrane region" description="Helical" evidence="9">
    <location>
        <begin position="93"/>
        <end position="113"/>
    </location>
</feature>
<comment type="caution">
    <text evidence="10">The sequence shown here is derived from an EMBL/GenBank/DDBJ whole genome shotgun (WGS) entry which is preliminary data.</text>
</comment>
<feature type="transmembrane region" description="Helical" evidence="9">
    <location>
        <begin position="6"/>
        <end position="24"/>
    </location>
</feature>
<accession>A0ABS9L3I9</accession>
<dbReference type="InterPro" id="IPR001851">
    <property type="entry name" value="ABC_transp_permease"/>
</dbReference>
<evidence type="ECO:0000313" key="10">
    <source>
        <dbReference type="EMBL" id="MCG2621220.1"/>
    </source>
</evidence>
<dbReference type="PANTHER" id="PTHR11795">
    <property type="entry name" value="BRANCHED-CHAIN AMINO ACID TRANSPORT SYSTEM PERMEASE PROTEIN LIVH"/>
    <property type="match status" value="1"/>
</dbReference>
<reference evidence="10" key="1">
    <citation type="submission" date="2022-01" db="EMBL/GenBank/DDBJ databases">
        <authorList>
            <person name="Jo J.-H."/>
            <person name="Im W.-T."/>
        </authorList>
    </citation>
    <scope>NUCLEOTIDE SEQUENCE</scope>
    <source>
        <strain evidence="10">I2-34</strain>
    </source>
</reference>
<feature type="transmembrane region" description="Helical" evidence="9">
    <location>
        <begin position="57"/>
        <end position="81"/>
    </location>
</feature>
<evidence type="ECO:0000256" key="1">
    <source>
        <dbReference type="ARBA" id="ARBA00004651"/>
    </source>
</evidence>
<evidence type="ECO:0000256" key="8">
    <source>
        <dbReference type="ARBA" id="ARBA00037998"/>
    </source>
</evidence>
<evidence type="ECO:0000256" key="9">
    <source>
        <dbReference type="SAM" id="Phobius"/>
    </source>
</evidence>
<evidence type="ECO:0000256" key="3">
    <source>
        <dbReference type="ARBA" id="ARBA00022475"/>
    </source>
</evidence>
<keyword evidence="4 9" id="KW-0812">Transmembrane</keyword>
<feature type="transmembrane region" description="Helical" evidence="9">
    <location>
        <begin position="133"/>
        <end position="155"/>
    </location>
</feature>
<keyword evidence="2" id="KW-0813">Transport</keyword>
<feature type="transmembrane region" description="Helical" evidence="9">
    <location>
        <begin position="258"/>
        <end position="277"/>
    </location>
</feature>
<evidence type="ECO:0000313" key="11">
    <source>
        <dbReference type="Proteomes" id="UP001165368"/>
    </source>
</evidence>
<keyword evidence="11" id="KW-1185">Reference proteome</keyword>
<dbReference type="InterPro" id="IPR052157">
    <property type="entry name" value="BCAA_transport_permease"/>
</dbReference>
<evidence type="ECO:0000256" key="6">
    <source>
        <dbReference type="ARBA" id="ARBA00022989"/>
    </source>
</evidence>
<dbReference type="PANTHER" id="PTHR11795:SF450">
    <property type="entry name" value="ABC TRANSPORTER PERMEASE PROTEIN"/>
    <property type="match status" value="1"/>
</dbReference>
<dbReference type="Pfam" id="PF02653">
    <property type="entry name" value="BPD_transp_2"/>
    <property type="match status" value="1"/>
</dbReference>
<keyword evidence="6 9" id="KW-1133">Transmembrane helix</keyword>
<dbReference type="RefSeq" id="WP_237818326.1">
    <property type="nucleotide sequence ID" value="NZ_JAKLTQ010000002.1"/>
</dbReference>
<feature type="transmembrane region" description="Helical" evidence="9">
    <location>
        <begin position="223"/>
        <end position="246"/>
    </location>
</feature>
<evidence type="ECO:0000256" key="4">
    <source>
        <dbReference type="ARBA" id="ARBA00022692"/>
    </source>
</evidence>
<evidence type="ECO:0000256" key="5">
    <source>
        <dbReference type="ARBA" id="ARBA00022970"/>
    </source>
</evidence>
<dbReference type="CDD" id="cd06582">
    <property type="entry name" value="TM_PBP1_LivH_like"/>
    <property type="match status" value="1"/>
</dbReference>
<organism evidence="10 11">
    <name type="scientific">Arthrobacter hankyongi</name>
    <dbReference type="NCBI Taxonomy" id="2904801"/>
    <lineage>
        <taxon>Bacteria</taxon>
        <taxon>Bacillati</taxon>
        <taxon>Actinomycetota</taxon>
        <taxon>Actinomycetes</taxon>
        <taxon>Micrococcales</taxon>
        <taxon>Micrococcaceae</taxon>
        <taxon>Arthrobacter</taxon>
    </lineage>
</organism>
<keyword evidence="5" id="KW-0029">Amino-acid transport</keyword>
<comment type="subcellular location">
    <subcellularLocation>
        <location evidence="1">Cell membrane</location>
        <topology evidence="1">Multi-pass membrane protein</topology>
    </subcellularLocation>
</comment>
<evidence type="ECO:0000256" key="7">
    <source>
        <dbReference type="ARBA" id="ARBA00023136"/>
    </source>
</evidence>
<feature type="transmembrane region" description="Helical" evidence="9">
    <location>
        <begin position="31"/>
        <end position="51"/>
    </location>
</feature>